<dbReference type="OrthoDB" id="3509362at2759"/>
<organism evidence="2 3">
    <name type="scientific">Massarina eburnea CBS 473.64</name>
    <dbReference type="NCBI Taxonomy" id="1395130"/>
    <lineage>
        <taxon>Eukaryota</taxon>
        <taxon>Fungi</taxon>
        <taxon>Dikarya</taxon>
        <taxon>Ascomycota</taxon>
        <taxon>Pezizomycotina</taxon>
        <taxon>Dothideomycetes</taxon>
        <taxon>Pleosporomycetidae</taxon>
        <taxon>Pleosporales</taxon>
        <taxon>Massarineae</taxon>
        <taxon>Massarinaceae</taxon>
        <taxon>Massarina</taxon>
    </lineage>
</organism>
<dbReference type="EMBL" id="MU006798">
    <property type="protein sequence ID" value="KAF2636536.1"/>
    <property type="molecule type" value="Genomic_DNA"/>
</dbReference>
<dbReference type="Gene3D" id="3.40.50.720">
    <property type="entry name" value="NAD(P)-binding Rossmann-like Domain"/>
    <property type="match status" value="1"/>
</dbReference>
<dbReference type="PANTHER" id="PTHR45033:SF2">
    <property type="entry name" value="ZINC-TYPE ALCOHOL DEHYDROGENASE-LIKE PROTEIN C1773.06C"/>
    <property type="match status" value="1"/>
</dbReference>
<dbReference type="InterPro" id="IPR036291">
    <property type="entry name" value="NAD(P)-bd_dom_sf"/>
</dbReference>
<dbReference type="PANTHER" id="PTHR45033">
    <property type="match status" value="1"/>
</dbReference>
<dbReference type="InterPro" id="IPR011032">
    <property type="entry name" value="GroES-like_sf"/>
</dbReference>
<dbReference type="Pfam" id="PF08240">
    <property type="entry name" value="ADH_N"/>
    <property type="match status" value="1"/>
</dbReference>
<dbReference type="GO" id="GO:0016491">
    <property type="term" value="F:oxidoreductase activity"/>
    <property type="evidence" value="ECO:0007669"/>
    <property type="project" value="InterPro"/>
</dbReference>
<feature type="domain" description="Enoyl reductase (ER)" evidence="1">
    <location>
        <begin position="17"/>
        <end position="363"/>
    </location>
</feature>
<evidence type="ECO:0000313" key="2">
    <source>
        <dbReference type="EMBL" id="KAF2636536.1"/>
    </source>
</evidence>
<proteinExistence type="predicted"/>
<dbReference type="AlphaFoldDB" id="A0A6A6RMP1"/>
<dbReference type="Proteomes" id="UP000799753">
    <property type="component" value="Unassembled WGS sequence"/>
</dbReference>
<evidence type="ECO:0000313" key="3">
    <source>
        <dbReference type="Proteomes" id="UP000799753"/>
    </source>
</evidence>
<dbReference type="Pfam" id="PF00107">
    <property type="entry name" value="ADH_zinc_N"/>
    <property type="match status" value="1"/>
</dbReference>
<accession>A0A6A6RMP1</accession>
<dbReference type="CDD" id="cd08276">
    <property type="entry name" value="MDR7"/>
    <property type="match status" value="1"/>
</dbReference>
<sequence length="368" mass="39272">MTSPTSNSTWTIPKTATSISNLTKTTIPLPTPGPHQVLLRILATSLNYRDILIASRSPAYPGDHKPDLTPLSDGAGVIHSTHPTSEYAGREGSTVVVHPNAWLTGDVRNLDLSDVYGSYAQDGILTEWKIVDDERVIVSKNVLGLDELASLPTAGVTAWSAIRECLDGTLSGEIREWTGGWKEKRLAGKTVLTQGTGGVSSFGIQIAAALGATVIATSSSDAKLELAKSLGATHLINYNKTPDWDKEVLRLTNGKGVDHVIEVGGAQTLMKSLNSTRPGGLVSVIGILSEAEKLSEEFLPAVLFGGKIVKGCVAFSRDMTAEFVSFVEEHGIKPVIAKTFEFDQAIEAFDALQKQNAVGKIIIRIGQE</sequence>
<dbReference type="InterPro" id="IPR013154">
    <property type="entry name" value="ADH-like_N"/>
</dbReference>
<dbReference type="InterPro" id="IPR013149">
    <property type="entry name" value="ADH-like_C"/>
</dbReference>
<dbReference type="SUPFAM" id="SSF50129">
    <property type="entry name" value="GroES-like"/>
    <property type="match status" value="1"/>
</dbReference>
<keyword evidence="3" id="KW-1185">Reference proteome</keyword>
<dbReference type="SMART" id="SM00829">
    <property type="entry name" value="PKS_ER"/>
    <property type="match status" value="1"/>
</dbReference>
<evidence type="ECO:0000259" key="1">
    <source>
        <dbReference type="SMART" id="SM00829"/>
    </source>
</evidence>
<name>A0A6A6RMP1_9PLEO</name>
<reference evidence="2" key="1">
    <citation type="journal article" date="2020" name="Stud. Mycol.">
        <title>101 Dothideomycetes genomes: a test case for predicting lifestyles and emergence of pathogens.</title>
        <authorList>
            <person name="Haridas S."/>
            <person name="Albert R."/>
            <person name="Binder M."/>
            <person name="Bloem J."/>
            <person name="Labutti K."/>
            <person name="Salamov A."/>
            <person name="Andreopoulos B."/>
            <person name="Baker S."/>
            <person name="Barry K."/>
            <person name="Bills G."/>
            <person name="Bluhm B."/>
            <person name="Cannon C."/>
            <person name="Castanera R."/>
            <person name="Culley D."/>
            <person name="Daum C."/>
            <person name="Ezra D."/>
            <person name="Gonzalez J."/>
            <person name="Henrissat B."/>
            <person name="Kuo A."/>
            <person name="Liang C."/>
            <person name="Lipzen A."/>
            <person name="Lutzoni F."/>
            <person name="Magnuson J."/>
            <person name="Mondo S."/>
            <person name="Nolan M."/>
            <person name="Ohm R."/>
            <person name="Pangilinan J."/>
            <person name="Park H.-J."/>
            <person name="Ramirez L."/>
            <person name="Alfaro M."/>
            <person name="Sun H."/>
            <person name="Tritt A."/>
            <person name="Yoshinaga Y."/>
            <person name="Zwiers L.-H."/>
            <person name="Turgeon B."/>
            <person name="Goodwin S."/>
            <person name="Spatafora J."/>
            <person name="Crous P."/>
            <person name="Grigoriev I."/>
        </authorList>
    </citation>
    <scope>NUCLEOTIDE SEQUENCE</scope>
    <source>
        <strain evidence="2">CBS 473.64</strain>
    </source>
</reference>
<dbReference type="InterPro" id="IPR020843">
    <property type="entry name" value="ER"/>
</dbReference>
<protein>
    <submittedName>
        <fullName evidence="2">NAD-P-binding protein</fullName>
    </submittedName>
</protein>
<dbReference type="SUPFAM" id="SSF51735">
    <property type="entry name" value="NAD(P)-binding Rossmann-fold domains"/>
    <property type="match status" value="1"/>
</dbReference>
<dbReference type="Gene3D" id="3.90.180.10">
    <property type="entry name" value="Medium-chain alcohol dehydrogenases, catalytic domain"/>
    <property type="match status" value="1"/>
</dbReference>
<gene>
    <name evidence="2" type="ORF">P280DRAFT_473083</name>
</gene>
<dbReference type="InterPro" id="IPR052711">
    <property type="entry name" value="Zinc_ADH-like"/>
</dbReference>